<comment type="caution">
    <text evidence="4">The sequence shown here is derived from an EMBL/GenBank/DDBJ whole genome shotgun (WGS) entry which is preliminary data.</text>
</comment>
<keyword evidence="5" id="KW-1185">Reference proteome</keyword>
<accession>A0A445B8R3</accession>
<keyword evidence="2" id="KW-0472">Membrane</keyword>
<sequence>MTSLSKLFNRLCGRIIILLAYLLLQLIILIKKLESSFTGPIAKLQYLRFIEEKNPTIPYTNEMKPRHVQCTVCLSEFKEEEKVRSLKCQHVFHRDCLDTWLQEYRATCPLCRVKLLPDDVVSKRRVLRSQLGSDVNGGERLPFFLSALHGGS</sequence>
<evidence type="ECO:0000313" key="4">
    <source>
        <dbReference type="EMBL" id="RYR35044.1"/>
    </source>
</evidence>
<dbReference type="Pfam" id="PF13639">
    <property type="entry name" value="zf-RING_2"/>
    <property type="match status" value="1"/>
</dbReference>
<dbReference type="Proteomes" id="UP000289738">
    <property type="component" value="Chromosome A10"/>
</dbReference>
<keyword evidence="2" id="KW-1133">Transmembrane helix</keyword>
<dbReference type="CDD" id="cd16454">
    <property type="entry name" value="RING-H2_PA-TM-RING"/>
    <property type="match status" value="1"/>
</dbReference>
<dbReference type="SUPFAM" id="SSF57850">
    <property type="entry name" value="RING/U-box"/>
    <property type="match status" value="1"/>
</dbReference>
<dbReference type="PROSITE" id="PS50089">
    <property type="entry name" value="ZF_RING_2"/>
    <property type="match status" value="1"/>
</dbReference>
<protein>
    <recommendedName>
        <fullName evidence="3">RING-type domain-containing protein</fullName>
    </recommendedName>
</protein>
<keyword evidence="2" id="KW-0812">Transmembrane</keyword>
<feature type="transmembrane region" description="Helical" evidence="2">
    <location>
        <begin position="12"/>
        <end position="30"/>
    </location>
</feature>
<organism evidence="4 5">
    <name type="scientific">Arachis hypogaea</name>
    <name type="common">Peanut</name>
    <dbReference type="NCBI Taxonomy" id="3818"/>
    <lineage>
        <taxon>Eukaryota</taxon>
        <taxon>Viridiplantae</taxon>
        <taxon>Streptophyta</taxon>
        <taxon>Embryophyta</taxon>
        <taxon>Tracheophyta</taxon>
        <taxon>Spermatophyta</taxon>
        <taxon>Magnoliopsida</taxon>
        <taxon>eudicotyledons</taxon>
        <taxon>Gunneridae</taxon>
        <taxon>Pentapetalae</taxon>
        <taxon>rosids</taxon>
        <taxon>fabids</taxon>
        <taxon>Fabales</taxon>
        <taxon>Fabaceae</taxon>
        <taxon>Papilionoideae</taxon>
        <taxon>50 kb inversion clade</taxon>
        <taxon>dalbergioids sensu lato</taxon>
        <taxon>Dalbergieae</taxon>
        <taxon>Pterocarpus clade</taxon>
        <taxon>Arachis</taxon>
    </lineage>
</organism>
<dbReference type="OrthoDB" id="8062037at2759"/>
<keyword evidence="1" id="KW-0863">Zinc-finger</keyword>
<evidence type="ECO:0000313" key="5">
    <source>
        <dbReference type="Proteomes" id="UP000289738"/>
    </source>
</evidence>
<dbReference type="AlphaFoldDB" id="A0A445B8R3"/>
<dbReference type="PANTHER" id="PTHR47662:SF3">
    <property type="entry name" value="TRANSCRIPTION FACTOR C2H2 FAMILY-RELATED"/>
    <property type="match status" value="1"/>
</dbReference>
<evidence type="ECO:0000256" key="1">
    <source>
        <dbReference type="PROSITE-ProRule" id="PRU00175"/>
    </source>
</evidence>
<keyword evidence="1" id="KW-0479">Metal-binding</keyword>
<reference evidence="4 5" key="1">
    <citation type="submission" date="2019-01" db="EMBL/GenBank/DDBJ databases">
        <title>Sequencing of cultivated peanut Arachis hypogaea provides insights into genome evolution and oil improvement.</title>
        <authorList>
            <person name="Chen X."/>
        </authorList>
    </citation>
    <scope>NUCLEOTIDE SEQUENCE [LARGE SCALE GENOMIC DNA]</scope>
    <source>
        <strain evidence="5">cv. Fuhuasheng</strain>
        <tissue evidence="4">Leaves</tissue>
    </source>
</reference>
<dbReference type="SMART" id="SM00184">
    <property type="entry name" value="RING"/>
    <property type="match status" value="1"/>
</dbReference>
<feature type="domain" description="RING-type" evidence="3">
    <location>
        <begin position="70"/>
        <end position="112"/>
    </location>
</feature>
<gene>
    <name evidence="4" type="ORF">Ahy_A10g050144</name>
</gene>
<name>A0A445B8R3_ARAHY</name>
<dbReference type="Gene3D" id="3.30.40.10">
    <property type="entry name" value="Zinc/RING finger domain, C3HC4 (zinc finger)"/>
    <property type="match status" value="1"/>
</dbReference>
<dbReference type="PANTHER" id="PTHR47662">
    <property type="entry name" value="RING-TYPE DOMAIN-CONTAINING PROTEIN"/>
    <property type="match status" value="1"/>
</dbReference>
<dbReference type="Gramene" id="arahy.Tifrunner.gnm2.ann2.Ah10g119700.1">
    <property type="protein sequence ID" value="arahy.Tifrunner.gnm2.ann2.Ah10g119700.1-CDS-1"/>
    <property type="gene ID" value="arahy.Tifrunner.gnm2.ann2.Ah10g119700"/>
</dbReference>
<dbReference type="STRING" id="3818.A0A445B8R3"/>
<keyword evidence="1" id="KW-0862">Zinc</keyword>
<evidence type="ECO:0000259" key="3">
    <source>
        <dbReference type="PROSITE" id="PS50089"/>
    </source>
</evidence>
<evidence type="ECO:0000256" key="2">
    <source>
        <dbReference type="SAM" id="Phobius"/>
    </source>
</evidence>
<dbReference type="InterPro" id="IPR001841">
    <property type="entry name" value="Znf_RING"/>
</dbReference>
<dbReference type="GO" id="GO:0008270">
    <property type="term" value="F:zinc ion binding"/>
    <property type="evidence" value="ECO:0007669"/>
    <property type="project" value="UniProtKB-KW"/>
</dbReference>
<proteinExistence type="predicted"/>
<dbReference type="EMBL" id="SDMP01000010">
    <property type="protein sequence ID" value="RYR35044.1"/>
    <property type="molecule type" value="Genomic_DNA"/>
</dbReference>
<dbReference type="InterPro" id="IPR013083">
    <property type="entry name" value="Znf_RING/FYVE/PHD"/>
</dbReference>